<name>A0A5J5BS11_9ASTE</name>
<dbReference type="Proteomes" id="UP000325577">
    <property type="component" value="Linkage Group LG11"/>
</dbReference>
<dbReference type="EMBL" id="CM018034">
    <property type="protein sequence ID" value="KAA8543981.1"/>
    <property type="molecule type" value="Genomic_DNA"/>
</dbReference>
<evidence type="ECO:0000313" key="2">
    <source>
        <dbReference type="Proteomes" id="UP000325577"/>
    </source>
</evidence>
<evidence type="ECO:0000313" key="1">
    <source>
        <dbReference type="EMBL" id="KAA8543981.1"/>
    </source>
</evidence>
<accession>A0A5J5BS11</accession>
<sequence length="142" mass="16022">MSLSQGFRFAQLEKMSLKSKLPIPESQSVAHRISMTRRHQIVTLFFYDTDVYIDQSSHVVFIGFGDQQAFWNFNMVKKAIKSSIMLIDTSEDISYVLVDPHALKGSTNHIGIGCQVSFTALSLDISKDARHREYGGCAQGFR</sequence>
<gene>
    <name evidence="1" type="ORF">F0562_021842</name>
</gene>
<dbReference type="AlphaFoldDB" id="A0A5J5BS11"/>
<proteinExistence type="predicted"/>
<reference evidence="1 2" key="1">
    <citation type="submission" date="2019-09" db="EMBL/GenBank/DDBJ databases">
        <title>A chromosome-level genome assembly of the Chinese tupelo Nyssa sinensis.</title>
        <authorList>
            <person name="Yang X."/>
            <person name="Kang M."/>
            <person name="Yang Y."/>
            <person name="Xiong H."/>
            <person name="Wang M."/>
            <person name="Zhang Z."/>
            <person name="Wang Z."/>
            <person name="Wu H."/>
            <person name="Ma T."/>
            <person name="Liu J."/>
            <person name="Xi Z."/>
        </authorList>
    </citation>
    <scope>NUCLEOTIDE SEQUENCE [LARGE SCALE GENOMIC DNA]</scope>
    <source>
        <strain evidence="1">J267</strain>
        <tissue evidence="1">Leaf</tissue>
    </source>
</reference>
<keyword evidence="2" id="KW-1185">Reference proteome</keyword>
<protein>
    <submittedName>
        <fullName evidence="1">Uncharacterized protein</fullName>
    </submittedName>
</protein>
<organism evidence="1 2">
    <name type="scientific">Nyssa sinensis</name>
    <dbReference type="NCBI Taxonomy" id="561372"/>
    <lineage>
        <taxon>Eukaryota</taxon>
        <taxon>Viridiplantae</taxon>
        <taxon>Streptophyta</taxon>
        <taxon>Embryophyta</taxon>
        <taxon>Tracheophyta</taxon>
        <taxon>Spermatophyta</taxon>
        <taxon>Magnoliopsida</taxon>
        <taxon>eudicotyledons</taxon>
        <taxon>Gunneridae</taxon>
        <taxon>Pentapetalae</taxon>
        <taxon>asterids</taxon>
        <taxon>Cornales</taxon>
        <taxon>Nyssaceae</taxon>
        <taxon>Nyssa</taxon>
    </lineage>
</organism>